<feature type="region of interest" description="Disordered" evidence="1">
    <location>
        <begin position="68"/>
        <end position="134"/>
    </location>
</feature>
<dbReference type="AlphaFoldDB" id="A0AAD6NAN9"/>
<feature type="region of interest" description="Disordered" evidence="1">
    <location>
        <begin position="19"/>
        <end position="55"/>
    </location>
</feature>
<reference evidence="2" key="1">
    <citation type="journal article" date="2023" name="IMA Fungus">
        <title>Comparative genomic study of the Penicillium genus elucidates a diverse pangenome and 15 lateral gene transfer events.</title>
        <authorList>
            <person name="Petersen C."/>
            <person name="Sorensen T."/>
            <person name="Nielsen M.R."/>
            <person name="Sondergaard T.E."/>
            <person name="Sorensen J.L."/>
            <person name="Fitzpatrick D.A."/>
            <person name="Frisvad J.C."/>
            <person name="Nielsen K.L."/>
        </authorList>
    </citation>
    <scope>NUCLEOTIDE SEQUENCE</scope>
    <source>
        <strain evidence="2">IBT 15450</strain>
    </source>
</reference>
<feature type="compositionally biased region" description="Basic residues" evidence="1">
    <location>
        <begin position="107"/>
        <end position="118"/>
    </location>
</feature>
<keyword evidence="3" id="KW-1185">Reference proteome</keyword>
<evidence type="ECO:0000313" key="2">
    <source>
        <dbReference type="EMBL" id="KAJ6047631.1"/>
    </source>
</evidence>
<evidence type="ECO:0000313" key="3">
    <source>
        <dbReference type="Proteomes" id="UP001219568"/>
    </source>
</evidence>
<organism evidence="2 3">
    <name type="scientific">Penicillium canescens</name>
    <dbReference type="NCBI Taxonomy" id="5083"/>
    <lineage>
        <taxon>Eukaryota</taxon>
        <taxon>Fungi</taxon>
        <taxon>Dikarya</taxon>
        <taxon>Ascomycota</taxon>
        <taxon>Pezizomycotina</taxon>
        <taxon>Eurotiomycetes</taxon>
        <taxon>Eurotiomycetidae</taxon>
        <taxon>Eurotiales</taxon>
        <taxon>Aspergillaceae</taxon>
        <taxon>Penicillium</taxon>
    </lineage>
</organism>
<feature type="region of interest" description="Disordered" evidence="1">
    <location>
        <begin position="149"/>
        <end position="227"/>
    </location>
</feature>
<reference evidence="2" key="2">
    <citation type="submission" date="2023-01" db="EMBL/GenBank/DDBJ databases">
        <authorList>
            <person name="Petersen C."/>
        </authorList>
    </citation>
    <scope>NUCLEOTIDE SEQUENCE</scope>
    <source>
        <strain evidence="2">IBT 15450</strain>
    </source>
</reference>
<sequence>MVCCTLNCFGHCLHRRRRRTRANPNPGNDIELTPMPSNVSTQAGRGRAANTRRSSTARIRAAFARLTHQSRAQSVHQEEEGEAPQEEPAEQIEEVEQGPAGRDDRAKHRLPRRSRRSQNKGPFATIVQPPHLGIDGEIFSYPVRRASKADPKADLKQEAFGGGDGSGSPKEGENRSGSASRFPSPLKKRGASEGVEVGGPSVKRRRSNEETEAEPSGSGSGSGSVSWGSFEEITEELVDGFLAKGTNYQDWIQFPNDEDCAAPCPVPMSILTTDIMLNTPDPADRWEVRENGWIDRPLELHDTHQIDLPTNPGTYHRLHVSKLGTGEERRQKWNEYKGRTTLGAIFAEDNTRVDGPHWNELAKAHYEANYDINSLKFVFRLNVVNRMTMPYVDSVLYPRFGLDLMQDQTVRNWAYNTDEYKEILGTALGKGVGALILSAFPRGTRRITQILTWTHQEDLQIRFIGKRKIVAVLWDMPIFDKYSPVGFDRETGKDLQT</sequence>
<proteinExistence type="predicted"/>
<dbReference type="Proteomes" id="UP001219568">
    <property type="component" value="Unassembled WGS sequence"/>
</dbReference>
<protein>
    <submittedName>
        <fullName evidence="2">Uncharacterized protein</fullName>
    </submittedName>
</protein>
<evidence type="ECO:0000256" key="1">
    <source>
        <dbReference type="SAM" id="MobiDB-lite"/>
    </source>
</evidence>
<name>A0AAD6NAN9_PENCN</name>
<accession>A0AAD6NAN9</accession>
<comment type="caution">
    <text evidence="2">The sequence shown here is derived from an EMBL/GenBank/DDBJ whole genome shotgun (WGS) entry which is preliminary data.</text>
</comment>
<feature type="compositionally biased region" description="Acidic residues" evidence="1">
    <location>
        <begin position="79"/>
        <end position="96"/>
    </location>
</feature>
<gene>
    <name evidence="2" type="ORF">N7460_003778</name>
</gene>
<feature type="compositionally biased region" description="Low complexity" evidence="1">
    <location>
        <begin position="43"/>
        <end position="55"/>
    </location>
</feature>
<dbReference type="EMBL" id="JAQJZL010000003">
    <property type="protein sequence ID" value="KAJ6047631.1"/>
    <property type="molecule type" value="Genomic_DNA"/>
</dbReference>